<feature type="signal peptide" evidence="2">
    <location>
        <begin position="1"/>
        <end position="19"/>
    </location>
</feature>
<keyword evidence="2" id="KW-0732">Signal</keyword>
<sequence length="403" mass="43419">MKKKLILLSLIFLTAFSCGDEVQFNTPAFQGDRENELWRAKAFSASIDAFGFLTITGINNSETVKLIVPSVIESAFVVGDIDIVEAQYSDGFGATYSTTNKPDESVSIYPELGEIIIEEIDVVNRTFTGTYRFLAFDASGLNSVGFTNGIFYKVPLISGEFPTNPITCIDVEIVSDVALLAFENTFSSDLEFVNSAAYLAACSAYSEALINQRVYCGDTDGALQDIIDSLADCQISCEIATANVVEANSQYTTATIGNYNEKCAQFILYLQEQIEICGDADGSIQLQIDNLDCGDADGDGVPDAYEDFNSNGDLEDDDTDNDGIPNYLDNDDDGDGILTQYEAKDADGNPIDTDGDGDVDYLDNDDDGDTILTINENADPNGDGNPDDAVDTDGDGVPDYLQA</sequence>
<dbReference type="InterPro" id="IPR028974">
    <property type="entry name" value="TSP_type-3_rpt"/>
</dbReference>
<feature type="compositionally biased region" description="Acidic residues" evidence="1">
    <location>
        <begin position="297"/>
        <end position="306"/>
    </location>
</feature>
<feature type="compositionally biased region" description="Low complexity" evidence="1">
    <location>
        <begin position="370"/>
        <end position="384"/>
    </location>
</feature>
<dbReference type="Proteomes" id="UP000256919">
    <property type="component" value="Unassembled WGS sequence"/>
</dbReference>
<dbReference type="Pfam" id="PF19765">
    <property type="entry name" value="DUF6252"/>
    <property type="match status" value="1"/>
</dbReference>
<dbReference type="OrthoDB" id="1448607at2"/>
<dbReference type="PROSITE" id="PS51257">
    <property type="entry name" value="PROKAR_LIPOPROTEIN"/>
    <property type="match status" value="1"/>
</dbReference>
<dbReference type="InterPro" id="IPR046219">
    <property type="entry name" value="DUF6252"/>
</dbReference>
<comment type="caution">
    <text evidence="3">The sequence shown here is derived from an EMBL/GenBank/DDBJ whole genome shotgun (WGS) entry which is preliminary data.</text>
</comment>
<evidence type="ECO:0000256" key="2">
    <source>
        <dbReference type="SAM" id="SignalP"/>
    </source>
</evidence>
<accession>A0A3D9N6D0</accession>
<evidence type="ECO:0000313" key="3">
    <source>
        <dbReference type="EMBL" id="REE27703.1"/>
    </source>
</evidence>
<protein>
    <recommendedName>
        <fullName evidence="5">Thrombospondin type 3 repeat-containing protein</fullName>
    </recommendedName>
</protein>
<dbReference type="GO" id="GO:0005509">
    <property type="term" value="F:calcium ion binding"/>
    <property type="evidence" value="ECO:0007669"/>
    <property type="project" value="InterPro"/>
</dbReference>
<evidence type="ECO:0008006" key="5">
    <source>
        <dbReference type="Google" id="ProtNLM"/>
    </source>
</evidence>
<feature type="compositionally biased region" description="Acidic residues" evidence="1">
    <location>
        <begin position="353"/>
        <end position="369"/>
    </location>
</feature>
<feature type="chain" id="PRO_5017563034" description="Thrombospondin type 3 repeat-containing protein" evidence="2">
    <location>
        <begin position="20"/>
        <end position="403"/>
    </location>
</feature>
<evidence type="ECO:0000313" key="4">
    <source>
        <dbReference type="Proteomes" id="UP000256919"/>
    </source>
</evidence>
<organism evidence="3 4">
    <name type="scientific">Winogradskyella pacifica</name>
    <dbReference type="NCBI Taxonomy" id="664642"/>
    <lineage>
        <taxon>Bacteria</taxon>
        <taxon>Pseudomonadati</taxon>
        <taxon>Bacteroidota</taxon>
        <taxon>Flavobacteriia</taxon>
        <taxon>Flavobacteriales</taxon>
        <taxon>Flavobacteriaceae</taxon>
        <taxon>Winogradskyella</taxon>
    </lineage>
</organism>
<dbReference type="RefSeq" id="WP_115808037.1">
    <property type="nucleotide sequence ID" value="NZ_JABFDI010000012.1"/>
</dbReference>
<feature type="compositionally biased region" description="Acidic residues" evidence="1">
    <location>
        <begin position="385"/>
        <end position="396"/>
    </location>
</feature>
<reference evidence="3 4" key="1">
    <citation type="submission" date="2018-07" db="EMBL/GenBank/DDBJ databases">
        <title>Genomic Encyclopedia of Type Strains, Phase III (KMG-III): the genomes of soil and plant-associated and newly described type strains.</title>
        <authorList>
            <person name="Whitman W."/>
        </authorList>
    </citation>
    <scope>NUCLEOTIDE SEQUENCE [LARGE SCALE GENOMIC DNA]</scope>
    <source>
        <strain evidence="3 4">CECT 7948</strain>
    </source>
</reference>
<dbReference type="EMBL" id="QREI01000001">
    <property type="protein sequence ID" value="REE27703.1"/>
    <property type="molecule type" value="Genomic_DNA"/>
</dbReference>
<name>A0A3D9N6D0_9FLAO</name>
<dbReference type="AlphaFoldDB" id="A0A3D9N6D0"/>
<gene>
    <name evidence="3" type="ORF">DFQ09_101540</name>
</gene>
<evidence type="ECO:0000256" key="1">
    <source>
        <dbReference type="SAM" id="MobiDB-lite"/>
    </source>
</evidence>
<dbReference type="Gene3D" id="4.10.1080.10">
    <property type="entry name" value="TSP type-3 repeat"/>
    <property type="match status" value="1"/>
</dbReference>
<feature type="region of interest" description="Disordered" evidence="1">
    <location>
        <begin position="297"/>
        <end position="403"/>
    </location>
</feature>
<keyword evidence="4" id="KW-1185">Reference proteome</keyword>
<proteinExistence type="predicted"/>